<dbReference type="EMBL" id="CYKH01001736">
    <property type="protein sequence ID" value="CUG89418.1"/>
    <property type="molecule type" value="Genomic_DNA"/>
</dbReference>
<comment type="subcellular location">
    <subcellularLocation>
        <location evidence="1">Cytoplasm</location>
        <location evidence="1">Cytoskeleton</location>
    </subcellularLocation>
</comment>
<protein>
    <recommendedName>
        <fullName evidence="10">Calponin-homology (CH) domain-containing protein</fullName>
    </recommendedName>
</protein>
<feature type="compositionally biased region" description="Low complexity" evidence="9">
    <location>
        <begin position="344"/>
        <end position="356"/>
    </location>
</feature>
<keyword evidence="8" id="KW-0131">Cell cycle</keyword>
<proteinExistence type="inferred from homology"/>
<evidence type="ECO:0000313" key="11">
    <source>
        <dbReference type="EMBL" id="CUG89418.1"/>
    </source>
</evidence>
<dbReference type="PANTHER" id="PTHR10623">
    <property type="entry name" value="MICROTUBULE-ASSOCIATED PROTEIN RP/EB FAMILY MEMBER"/>
    <property type="match status" value="1"/>
</dbReference>
<feature type="compositionally biased region" description="Low complexity" evidence="9">
    <location>
        <begin position="159"/>
        <end position="170"/>
    </location>
</feature>
<dbReference type="InterPro" id="IPR036133">
    <property type="entry name" value="EB1_C_sf"/>
</dbReference>
<comment type="similarity">
    <text evidence="2">Belongs to the MAPRE family.</text>
</comment>
<feature type="region of interest" description="Disordered" evidence="9">
    <location>
        <begin position="235"/>
        <end position="357"/>
    </location>
</feature>
<evidence type="ECO:0000313" key="12">
    <source>
        <dbReference type="Proteomes" id="UP000051952"/>
    </source>
</evidence>
<feature type="compositionally biased region" description="Low complexity" evidence="9">
    <location>
        <begin position="255"/>
        <end position="288"/>
    </location>
</feature>
<keyword evidence="12" id="KW-1185">Reference proteome</keyword>
<gene>
    <name evidence="11" type="ORF">BSAL_20960</name>
</gene>
<keyword evidence="4" id="KW-0132">Cell division</keyword>
<keyword evidence="3" id="KW-0963">Cytoplasm</keyword>
<sequence>MDPSSMDGAYGKSRGELLAWLNATLPVDLQQHTGDIAKIEQCGSGIPYVFLLPRLFPNSASAQAAPGKVKFPARQEYEAASNLKLVQEVFSKNQISRNMDIDKMSKRNFQANLEFLQWFKRLCDNHSVGGGGNDDADVQQHHQPAPLSHQQQPSGVGSGVVSGSSSSASGRPTVMVRRLGGGGVSPSTSSPGSRKPSTGAGSTASAGGANGAGAVRSLFSVAPASSSRLAGSTAAAASGAPPSANGFARPLSAASSTREPSSSSSSFTRGTVSRGGAPAAAVGGVVRSIISPTRRSKSPIGPALSTSSGRSTSATRSLTPSSTTRPVYGAPSGASRGFTPPPGTTAATSGRASVGSMDPVGYVELERRYYYDKLRRIEELVRLPATEGNELALVVQKLLYAAH</sequence>
<evidence type="ECO:0000256" key="6">
    <source>
        <dbReference type="ARBA" id="ARBA00022776"/>
    </source>
</evidence>
<dbReference type="InterPro" id="IPR027328">
    <property type="entry name" value="MAPRE"/>
</dbReference>
<reference evidence="12" key="1">
    <citation type="submission" date="2015-09" db="EMBL/GenBank/DDBJ databases">
        <authorList>
            <consortium name="Pathogen Informatics"/>
        </authorList>
    </citation>
    <scope>NUCLEOTIDE SEQUENCE [LARGE SCALE GENOMIC DNA]</scope>
    <source>
        <strain evidence="12">Lake Konstanz</strain>
    </source>
</reference>
<evidence type="ECO:0000256" key="1">
    <source>
        <dbReference type="ARBA" id="ARBA00004245"/>
    </source>
</evidence>
<feature type="compositionally biased region" description="Low complexity" evidence="9">
    <location>
        <begin position="303"/>
        <end position="325"/>
    </location>
</feature>
<dbReference type="InterPro" id="IPR004953">
    <property type="entry name" value="EB1_C"/>
</dbReference>
<feature type="domain" description="Calponin-homology (CH)" evidence="10">
    <location>
        <begin position="11"/>
        <end position="124"/>
    </location>
</feature>
<feature type="compositionally biased region" description="Low complexity" evidence="9">
    <location>
        <begin position="235"/>
        <end position="244"/>
    </location>
</feature>
<dbReference type="GO" id="GO:0005874">
    <property type="term" value="C:microtubule"/>
    <property type="evidence" value="ECO:0007669"/>
    <property type="project" value="UniProtKB-KW"/>
</dbReference>
<dbReference type="SUPFAM" id="SSF140612">
    <property type="entry name" value="EB1 dimerisation domain-like"/>
    <property type="match status" value="1"/>
</dbReference>
<feature type="compositionally biased region" description="Low complexity" evidence="9">
    <location>
        <begin position="185"/>
        <end position="207"/>
    </location>
</feature>
<dbReference type="OrthoDB" id="2119228at2759"/>
<name>A0A0S4JDF8_BODSA</name>
<feature type="region of interest" description="Disordered" evidence="9">
    <location>
        <begin position="130"/>
        <end position="209"/>
    </location>
</feature>
<dbReference type="SUPFAM" id="SSF47576">
    <property type="entry name" value="Calponin-homology domain, CH-domain"/>
    <property type="match status" value="1"/>
</dbReference>
<dbReference type="Gene3D" id="1.20.5.1430">
    <property type="match status" value="1"/>
</dbReference>
<evidence type="ECO:0000256" key="4">
    <source>
        <dbReference type="ARBA" id="ARBA00022618"/>
    </source>
</evidence>
<evidence type="ECO:0000256" key="8">
    <source>
        <dbReference type="ARBA" id="ARBA00023306"/>
    </source>
</evidence>
<dbReference type="GO" id="GO:0008017">
    <property type="term" value="F:microtubule binding"/>
    <property type="evidence" value="ECO:0007669"/>
    <property type="project" value="InterPro"/>
</dbReference>
<evidence type="ECO:0000259" key="10">
    <source>
        <dbReference type="PROSITE" id="PS50021"/>
    </source>
</evidence>
<keyword evidence="7" id="KW-0206">Cytoskeleton</keyword>
<evidence type="ECO:0000256" key="5">
    <source>
        <dbReference type="ARBA" id="ARBA00022701"/>
    </source>
</evidence>
<dbReference type="Proteomes" id="UP000051952">
    <property type="component" value="Unassembled WGS sequence"/>
</dbReference>
<keyword evidence="5" id="KW-0493">Microtubule</keyword>
<evidence type="ECO:0000256" key="3">
    <source>
        <dbReference type="ARBA" id="ARBA00022490"/>
    </source>
</evidence>
<evidence type="ECO:0000256" key="7">
    <source>
        <dbReference type="ARBA" id="ARBA00023212"/>
    </source>
</evidence>
<accession>A0A0S4JDF8</accession>
<keyword evidence="6" id="KW-0498">Mitosis</keyword>
<dbReference type="Pfam" id="PF03271">
    <property type="entry name" value="EB1"/>
    <property type="match status" value="1"/>
</dbReference>
<dbReference type="PROSITE" id="PS50021">
    <property type="entry name" value="CH"/>
    <property type="match status" value="1"/>
</dbReference>
<dbReference type="InterPro" id="IPR036872">
    <property type="entry name" value="CH_dom_sf"/>
</dbReference>
<dbReference type="VEuPathDB" id="TriTrypDB:BSAL_20960"/>
<dbReference type="InterPro" id="IPR001715">
    <property type="entry name" value="CH_dom"/>
</dbReference>
<dbReference type="GO" id="GO:0051301">
    <property type="term" value="P:cell division"/>
    <property type="evidence" value="ECO:0007669"/>
    <property type="project" value="UniProtKB-KW"/>
</dbReference>
<evidence type="ECO:0000256" key="2">
    <source>
        <dbReference type="ARBA" id="ARBA00010729"/>
    </source>
</evidence>
<dbReference type="AlphaFoldDB" id="A0A0S4JDF8"/>
<evidence type="ECO:0000256" key="9">
    <source>
        <dbReference type="SAM" id="MobiDB-lite"/>
    </source>
</evidence>
<organism evidence="11 12">
    <name type="scientific">Bodo saltans</name>
    <name type="common">Flagellated protozoan</name>
    <dbReference type="NCBI Taxonomy" id="75058"/>
    <lineage>
        <taxon>Eukaryota</taxon>
        <taxon>Discoba</taxon>
        <taxon>Euglenozoa</taxon>
        <taxon>Kinetoplastea</taxon>
        <taxon>Metakinetoplastina</taxon>
        <taxon>Eubodonida</taxon>
        <taxon>Bodonidae</taxon>
        <taxon>Bodo</taxon>
    </lineage>
</organism>
<dbReference type="Gene3D" id="1.10.418.10">
    <property type="entry name" value="Calponin-like domain"/>
    <property type="match status" value="1"/>
</dbReference>